<dbReference type="AlphaFoldDB" id="A0A0M9VTN1"/>
<dbReference type="STRING" id="150374.A0A0M9VTN1"/>
<evidence type="ECO:0000256" key="1">
    <source>
        <dbReference type="SAM" id="MobiDB-lite"/>
    </source>
</evidence>
<keyword evidence="3" id="KW-1185">Reference proteome</keyword>
<feature type="compositionally biased region" description="Basic and acidic residues" evidence="1">
    <location>
        <begin position="193"/>
        <end position="214"/>
    </location>
</feature>
<feature type="compositionally biased region" description="Polar residues" evidence="1">
    <location>
        <begin position="106"/>
        <end position="117"/>
    </location>
</feature>
<evidence type="ECO:0000313" key="2">
    <source>
        <dbReference type="EMBL" id="KOS18992.1"/>
    </source>
</evidence>
<sequence length="627" mass="68786">MSLSARRRRLEVPTEGSWRLVDGENDSFDTRYLSSFDDDDDEDDQALGSSASQLSAGYPSQYSFSASHGGASFDSQDSIRDFTNHHDDEQLILREPFRPTVPPSVSCGSTTTATSRPSLYHHPGPDLQLRMPRVDIDSDLTSSERDSLRTSRGDWQWNQGGSDAVDPNSMDESEECVPCRARRKSSQSQPRGSLEHVRKAARRASETSEARDLAGPRPSRGSSPRTWATLRLALSYSIASTVLGLTAYLLYSNTNSPLSGIRASLAAPFFLTTSLGPICRLPGASSVSLPFCEPPDAEPPKRARKTKGSAACNVDFRDLVASQAKLEDILQRGRRGSSMPLELEASEMATRSLRSSLKDSGSGPARSPPLVPELSNYIDKVGRAGPSLQALYIHVESTVDAVIHINRWTIRHMGSLSLEPDTAELPRLLAWARRLLHPSRTSRRDLHGRILLDKYAEHIALVQARLERLIDEASALLPLLSHARDLLIAVRALARDSLPPPPPPRRPSLLSSLWSYVGRGPTTDGDANANANAEGNNGKTPRDARAHLRVLEAVDAQLSDTISHVRRLVEALRDIRAEMQDLLRRTAEPPDAWAEDAPPSTLSEQIDIVRGGLRRLEDARRRGGTSS</sequence>
<feature type="region of interest" description="Disordered" evidence="1">
    <location>
        <begin position="350"/>
        <end position="369"/>
    </location>
</feature>
<feature type="region of interest" description="Disordered" evidence="1">
    <location>
        <begin position="521"/>
        <end position="542"/>
    </location>
</feature>
<feature type="compositionally biased region" description="Basic and acidic residues" evidence="1">
    <location>
        <begin position="132"/>
        <end position="152"/>
    </location>
</feature>
<dbReference type="OrthoDB" id="4179406at2759"/>
<dbReference type="EMBL" id="LGSR01000020">
    <property type="protein sequence ID" value="KOS18992.1"/>
    <property type="molecule type" value="Genomic_DNA"/>
</dbReference>
<proteinExistence type="predicted"/>
<evidence type="ECO:0000313" key="3">
    <source>
        <dbReference type="Proteomes" id="UP000053831"/>
    </source>
</evidence>
<organism evidence="2 3">
    <name type="scientific">Escovopsis weberi</name>
    <dbReference type="NCBI Taxonomy" id="150374"/>
    <lineage>
        <taxon>Eukaryota</taxon>
        <taxon>Fungi</taxon>
        <taxon>Dikarya</taxon>
        <taxon>Ascomycota</taxon>
        <taxon>Pezizomycotina</taxon>
        <taxon>Sordariomycetes</taxon>
        <taxon>Hypocreomycetidae</taxon>
        <taxon>Hypocreales</taxon>
        <taxon>Hypocreaceae</taxon>
        <taxon>Escovopsis</taxon>
    </lineage>
</organism>
<accession>A0A0M9VTN1</accession>
<reference evidence="2 3" key="1">
    <citation type="submission" date="2015-07" db="EMBL/GenBank/DDBJ databases">
        <title>The genome of the fungus Escovopsis weberi, a specialized disease agent of ant agriculture.</title>
        <authorList>
            <person name="de Man T.J."/>
            <person name="Stajich J.E."/>
            <person name="Kubicek C.P."/>
            <person name="Chenthamara K."/>
            <person name="Atanasova L."/>
            <person name="Druzhinina I.S."/>
            <person name="Birnbaum S."/>
            <person name="Barribeau S.M."/>
            <person name="Teiling C."/>
            <person name="Suen G."/>
            <person name="Currie C."/>
            <person name="Gerardo N.M."/>
        </authorList>
    </citation>
    <scope>NUCLEOTIDE SEQUENCE [LARGE SCALE GENOMIC DNA]</scope>
</reference>
<protein>
    <submittedName>
        <fullName evidence="2">Uncharacterized protein</fullName>
    </submittedName>
</protein>
<feature type="region of interest" description="Disordered" evidence="1">
    <location>
        <begin position="94"/>
        <end position="224"/>
    </location>
</feature>
<feature type="compositionally biased region" description="Low complexity" evidence="1">
    <location>
        <begin position="46"/>
        <end position="57"/>
    </location>
</feature>
<comment type="caution">
    <text evidence="2">The sequence shown here is derived from an EMBL/GenBank/DDBJ whole genome shotgun (WGS) entry which is preliminary data.</text>
</comment>
<gene>
    <name evidence="2" type="ORF">ESCO_000544</name>
</gene>
<feature type="compositionally biased region" description="Low complexity" evidence="1">
    <location>
        <begin position="524"/>
        <end position="538"/>
    </location>
</feature>
<dbReference type="Proteomes" id="UP000053831">
    <property type="component" value="Unassembled WGS sequence"/>
</dbReference>
<name>A0A0M9VTN1_ESCWE</name>
<feature type="compositionally biased region" description="Acidic residues" evidence="1">
    <location>
        <begin position="36"/>
        <end position="45"/>
    </location>
</feature>
<feature type="region of interest" description="Disordered" evidence="1">
    <location>
        <begin position="31"/>
        <end position="70"/>
    </location>
</feature>